<proteinExistence type="predicted"/>
<name>A0ABX0XFT8_9BACT</name>
<evidence type="ECO:0000313" key="3">
    <source>
        <dbReference type="Proteomes" id="UP000770785"/>
    </source>
</evidence>
<feature type="transmembrane region" description="Helical" evidence="1">
    <location>
        <begin position="42"/>
        <end position="63"/>
    </location>
</feature>
<dbReference type="Proteomes" id="UP000770785">
    <property type="component" value="Unassembled WGS sequence"/>
</dbReference>
<reference evidence="2 3" key="1">
    <citation type="submission" date="2020-03" db="EMBL/GenBank/DDBJ databases">
        <title>Genomic Encyclopedia of Type Strains, Phase IV (KMG-IV): sequencing the most valuable type-strain genomes for metagenomic binning, comparative biology and taxonomic classification.</title>
        <authorList>
            <person name="Goeker M."/>
        </authorList>
    </citation>
    <scope>NUCLEOTIDE SEQUENCE [LARGE SCALE GENOMIC DNA]</scope>
    <source>
        <strain evidence="2 3">DSM 105096</strain>
    </source>
</reference>
<protein>
    <submittedName>
        <fullName evidence="2">Uncharacterized protein</fullName>
    </submittedName>
</protein>
<keyword evidence="3" id="KW-1185">Reference proteome</keyword>
<evidence type="ECO:0000313" key="2">
    <source>
        <dbReference type="EMBL" id="NJC27617.1"/>
    </source>
</evidence>
<gene>
    <name evidence="2" type="ORF">GGR27_003134</name>
</gene>
<evidence type="ECO:0000256" key="1">
    <source>
        <dbReference type="SAM" id="Phobius"/>
    </source>
</evidence>
<comment type="caution">
    <text evidence="2">The sequence shown here is derived from an EMBL/GenBank/DDBJ whole genome shotgun (WGS) entry which is preliminary data.</text>
</comment>
<keyword evidence="1" id="KW-0472">Membrane</keyword>
<sequence length="102" mass="11185">MKTPLAITSGLLYLSGAALVILGTTYKVNSWEDPAWFGGVEMISVGFLLLVVATLALVAYVYFKFNGVESARTVETTLVLEDLPETVEQAEAQLRRDEDMII</sequence>
<accession>A0ABX0XFT8</accession>
<dbReference type="EMBL" id="JAATJH010000005">
    <property type="protein sequence ID" value="NJC27617.1"/>
    <property type="molecule type" value="Genomic_DNA"/>
</dbReference>
<keyword evidence="1" id="KW-0812">Transmembrane</keyword>
<keyword evidence="1" id="KW-1133">Transmembrane helix</keyword>
<dbReference type="RefSeq" id="WP_168038874.1">
    <property type="nucleotide sequence ID" value="NZ_JAATJH010000005.1"/>
</dbReference>
<organism evidence="2 3">
    <name type="scientific">Neolewinella antarctica</name>
    <dbReference type="NCBI Taxonomy" id="442734"/>
    <lineage>
        <taxon>Bacteria</taxon>
        <taxon>Pseudomonadati</taxon>
        <taxon>Bacteroidota</taxon>
        <taxon>Saprospiria</taxon>
        <taxon>Saprospirales</taxon>
        <taxon>Lewinellaceae</taxon>
        <taxon>Neolewinella</taxon>
    </lineage>
</organism>